<protein>
    <submittedName>
        <fullName evidence="1">Uncharacterized protein</fullName>
    </submittedName>
</protein>
<evidence type="ECO:0000313" key="2">
    <source>
        <dbReference type="Proteomes" id="UP000053573"/>
    </source>
</evidence>
<dbReference type="Proteomes" id="UP000053573">
    <property type="component" value="Unassembled WGS sequence"/>
</dbReference>
<accession>A0A0H1BM01</accession>
<sequence>MELSTDPNYLTDLTKNCIDEHDNLDKDDFKGASDEDSKVKVFENPHQVSMSWSQHVFNHIDPKSLY</sequence>
<keyword evidence="2" id="KW-1185">Reference proteome</keyword>
<comment type="caution">
    <text evidence="1">The sequence shown here is derived from an EMBL/GenBank/DDBJ whole genome shotgun (WGS) entry which is preliminary data.</text>
</comment>
<feature type="non-terminal residue" evidence="1">
    <location>
        <position position="66"/>
    </location>
</feature>
<name>A0A0H1BM01_9EURO</name>
<evidence type="ECO:0000313" key="1">
    <source>
        <dbReference type="EMBL" id="KLJ12310.1"/>
    </source>
</evidence>
<proteinExistence type="predicted"/>
<dbReference type="AlphaFoldDB" id="A0A0H1BM01"/>
<dbReference type="EMBL" id="LDEV01001029">
    <property type="protein sequence ID" value="KLJ12310.1"/>
    <property type="molecule type" value="Genomic_DNA"/>
</dbReference>
<gene>
    <name evidence="1" type="ORF">EMPG_12632</name>
</gene>
<organism evidence="1 2">
    <name type="scientific">Blastomyces silverae</name>
    <dbReference type="NCBI Taxonomy" id="2060906"/>
    <lineage>
        <taxon>Eukaryota</taxon>
        <taxon>Fungi</taxon>
        <taxon>Dikarya</taxon>
        <taxon>Ascomycota</taxon>
        <taxon>Pezizomycotina</taxon>
        <taxon>Eurotiomycetes</taxon>
        <taxon>Eurotiomycetidae</taxon>
        <taxon>Onygenales</taxon>
        <taxon>Ajellomycetaceae</taxon>
        <taxon>Blastomyces</taxon>
    </lineage>
</organism>
<reference evidence="2" key="1">
    <citation type="journal article" date="2015" name="PLoS Genet.">
        <title>The dynamic genome and transcriptome of the human fungal pathogen Blastomyces and close relative Emmonsia.</title>
        <authorList>
            <person name="Munoz J.F."/>
            <person name="Gauthier G.M."/>
            <person name="Desjardins C.A."/>
            <person name="Gallo J.E."/>
            <person name="Holder J."/>
            <person name="Sullivan T.D."/>
            <person name="Marty A.J."/>
            <person name="Carmen J.C."/>
            <person name="Chen Z."/>
            <person name="Ding L."/>
            <person name="Gujja S."/>
            <person name="Magrini V."/>
            <person name="Misas E."/>
            <person name="Mitreva M."/>
            <person name="Priest M."/>
            <person name="Saif S."/>
            <person name="Whiston E.A."/>
            <person name="Young S."/>
            <person name="Zeng Q."/>
            <person name="Goldman W.E."/>
            <person name="Mardis E.R."/>
            <person name="Taylor J.W."/>
            <person name="McEwen J.G."/>
            <person name="Clay O.K."/>
            <person name="Klein B.S."/>
            <person name="Cuomo C.A."/>
        </authorList>
    </citation>
    <scope>NUCLEOTIDE SEQUENCE [LARGE SCALE GENOMIC DNA]</scope>
    <source>
        <strain evidence="2">UAMH 139</strain>
    </source>
</reference>